<feature type="compositionally biased region" description="Low complexity" evidence="1">
    <location>
        <begin position="1100"/>
        <end position="1109"/>
    </location>
</feature>
<sequence length="1183" mass="130062">MNTSASSFTMDTSGIQNHEYDDLGLDNLLTCSTRLPSDDDEDERYVPESLASFVHAFDAALEEAKQNFFETIASPRPALTEEEDWNRTPLPNPANQITVRAAKRELQIFTIPRPVDPPSTCTPSKTSSMKAIRPMVASPQGTPARQKLFESPATDTTIKQDSSKEIASKGSTSPTWTTGMSAASKRRTQFIKARKASKRATPEPSTVKRDETTCLSAMKSLRSRRMNASRAKKPEEQREEENSPETKASTMDSPRTSTTDNNAAASSIGAGVAMGDSLTDDDDDDDGTITHEPVTKTTPCDHVTETTMDDSVAETAIDDFRANQMEETPVATPSGDAGDTNMVDSPKNGNDDSTTRSPVAESAPDYFDSTMQTPVAEKHPTDLKSTIGDPLTLDEVVTTQSPVVTAAPPEAVSDDSLVSDDVATTQPPVAKRTPSEKAESTSEGKASTVVSVTAHVSATKRTPSGRARTSTRVCSSTSTKADTQTPVAKRVSPEKGILGGKGSSPSVSRMTQTPVAKGSPPRTALPYTIVHSTTSDTATTHLSVVKRAPSVNVSRSVRVESRDKENRNTTVSNRLRKPTLDEKIAAARERARRRNLEKETLLAEKIASKSKPSKIVSVHPVENDRLRRPAMKVAPVSSRTRVVKPRVTIPQSPNFATNFKLGTRKPPPPASAQVSLAQSTDVLRKNLRSQGSVTNVRRAGLTIPKTPKFATTIRLKPRFITPGARAGIVTLAQSNDVLRKGLRAMTAPVSKRPNGLTIPKSPKFQTITKRALPQSAAEKDAEIMNYYQSHPFKAAPIIKEHPRGKPKVIQTSNQQRPSASVAPSLRGGSRVPIATRPPQASSKEDTENTQFKFQARPMPDFFRHSTSIIKASSKKPQTEPIPFRLSPCFTSPGKTRDRSEEVNETHFRARPLPKTTYEYQPPPKTPPRVTIDAKAPDLATAKRTVKHDAVIQLSRARAEALSTEKAVLQEARKREQHKEALKKSELVSHRIIPNIENIKPFELQSTKRHEIYKKQQEEKKRREEEERLKQMEFHARSFHPSPAPSPIQSPRTPTQPEPFKISGMNSVEAEKAAAREKLRRKEEERKSKERISPFKARPVPSSTYTSPSSLASRASPQVSFRACRTPTRASPAQSSCYNDSPSDLSDSRDVNDDEIEIEFTESDARDTEIDHFFTNLMNAERRR</sequence>
<feature type="region of interest" description="Disordered" evidence="1">
    <location>
        <begin position="872"/>
        <end position="904"/>
    </location>
</feature>
<dbReference type="InParanoid" id="A0A1Z5K7T0"/>
<feature type="region of interest" description="Disordered" evidence="1">
    <location>
        <begin position="1007"/>
        <end position="1163"/>
    </location>
</feature>
<dbReference type="AlphaFoldDB" id="A0A1Z5K7T0"/>
<feature type="compositionally biased region" description="Low complexity" evidence="1">
    <location>
        <begin position="446"/>
        <end position="459"/>
    </location>
</feature>
<feature type="compositionally biased region" description="Polar residues" evidence="1">
    <location>
        <begin position="503"/>
        <end position="514"/>
    </location>
</feature>
<gene>
    <name evidence="2" type="ORF">FisN_22Hh066</name>
</gene>
<feature type="compositionally biased region" description="Basic and acidic residues" evidence="1">
    <location>
        <begin position="894"/>
        <end position="904"/>
    </location>
</feature>
<feature type="compositionally biased region" description="Basic residues" evidence="1">
    <location>
        <begin position="184"/>
        <end position="198"/>
    </location>
</feature>
<feature type="compositionally biased region" description="Polar residues" evidence="1">
    <location>
        <begin position="246"/>
        <end position="265"/>
    </location>
</feature>
<evidence type="ECO:0000256" key="1">
    <source>
        <dbReference type="SAM" id="MobiDB-lite"/>
    </source>
</evidence>
<protein>
    <submittedName>
        <fullName evidence="2">Uncharacterized protein</fullName>
    </submittedName>
</protein>
<dbReference type="EMBL" id="BDSP01000181">
    <property type="protein sequence ID" value="GAX22276.1"/>
    <property type="molecule type" value="Genomic_DNA"/>
</dbReference>
<feature type="compositionally biased region" description="Low complexity" evidence="1">
    <location>
        <begin position="466"/>
        <end position="479"/>
    </location>
</feature>
<feature type="region of interest" description="Disordered" evidence="1">
    <location>
        <begin position="137"/>
        <end position="523"/>
    </location>
</feature>
<feature type="compositionally biased region" description="Acidic residues" evidence="1">
    <location>
        <begin position="278"/>
        <end position="287"/>
    </location>
</feature>
<feature type="compositionally biased region" description="Polar residues" evidence="1">
    <location>
        <begin position="809"/>
        <end position="818"/>
    </location>
</feature>
<evidence type="ECO:0000313" key="3">
    <source>
        <dbReference type="Proteomes" id="UP000198406"/>
    </source>
</evidence>
<feature type="compositionally biased region" description="Basic residues" evidence="1">
    <location>
        <begin position="221"/>
        <end position="231"/>
    </location>
</feature>
<evidence type="ECO:0000313" key="2">
    <source>
        <dbReference type="EMBL" id="GAX22276.1"/>
    </source>
</evidence>
<comment type="caution">
    <text evidence="2">The sequence shown here is derived from an EMBL/GenBank/DDBJ whole genome shotgun (WGS) entry which is preliminary data.</text>
</comment>
<feature type="compositionally biased region" description="Basic and acidic residues" evidence="1">
    <location>
        <begin position="433"/>
        <end position="442"/>
    </location>
</feature>
<name>A0A1Z5K7T0_FISSO</name>
<accession>A0A1Z5K7T0</accession>
<dbReference type="OrthoDB" id="56391at2759"/>
<keyword evidence="3" id="KW-1185">Reference proteome</keyword>
<feature type="compositionally biased region" description="Basic and acidic residues" evidence="1">
    <location>
        <begin position="1068"/>
        <end position="1092"/>
    </location>
</feature>
<feature type="compositionally biased region" description="Acidic residues" evidence="1">
    <location>
        <begin position="1151"/>
        <end position="1161"/>
    </location>
</feature>
<feature type="compositionally biased region" description="Basic and acidic residues" evidence="1">
    <location>
        <begin position="1007"/>
        <end position="1035"/>
    </location>
</feature>
<reference evidence="2 3" key="1">
    <citation type="journal article" date="2015" name="Plant Cell">
        <title>Oil accumulation by the oleaginous diatom Fistulifera solaris as revealed by the genome and transcriptome.</title>
        <authorList>
            <person name="Tanaka T."/>
            <person name="Maeda Y."/>
            <person name="Veluchamy A."/>
            <person name="Tanaka M."/>
            <person name="Abida H."/>
            <person name="Marechal E."/>
            <person name="Bowler C."/>
            <person name="Muto M."/>
            <person name="Sunaga Y."/>
            <person name="Tanaka M."/>
            <person name="Yoshino T."/>
            <person name="Taniguchi T."/>
            <person name="Fukuda Y."/>
            <person name="Nemoto M."/>
            <person name="Matsumoto M."/>
            <person name="Wong P.S."/>
            <person name="Aburatani S."/>
            <person name="Fujibuchi W."/>
        </authorList>
    </citation>
    <scope>NUCLEOTIDE SEQUENCE [LARGE SCALE GENOMIC DNA]</scope>
    <source>
        <strain evidence="2 3">JPCC DA0580</strain>
    </source>
</reference>
<feature type="compositionally biased region" description="Polar residues" evidence="1">
    <location>
        <begin position="169"/>
        <end position="181"/>
    </location>
</feature>
<feature type="compositionally biased region" description="Polar residues" evidence="1">
    <location>
        <begin position="1127"/>
        <end position="1144"/>
    </location>
</feature>
<proteinExistence type="predicted"/>
<dbReference type="Proteomes" id="UP000198406">
    <property type="component" value="Unassembled WGS sequence"/>
</dbReference>
<feature type="region of interest" description="Disordered" evidence="1">
    <location>
        <begin position="803"/>
        <end position="848"/>
    </location>
</feature>
<organism evidence="2 3">
    <name type="scientific">Fistulifera solaris</name>
    <name type="common">Oleaginous diatom</name>
    <dbReference type="NCBI Taxonomy" id="1519565"/>
    <lineage>
        <taxon>Eukaryota</taxon>
        <taxon>Sar</taxon>
        <taxon>Stramenopiles</taxon>
        <taxon>Ochrophyta</taxon>
        <taxon>Bacillariophyta</taxon>
        <taxon>Bacillariophyceae</taxon>
        <taxon>Bacillariophycidae</taxon>
        <taxon>Naviculales</taxon>
        <taxon>Naviculaceae</taxon>
        <taxon>Fistulifera</taxon>
    </lineage>
</organism>